<dbReference type="Pfam" id="PF13649">
    <property type="entry name" value="Methyltransf_25"/>
    <property type="match status" value="1"/>
</dbReference>
<dbReference type="GO" id="GO:0008168">
    <property type="term" value="F:methyltransferase activity"/>
    <property type="evidence" value="ECO:0007669"/>
    <property type="project" value="UniProtKB-KW"/>
</dbReference>
<dbReference type="PANTHER" id="PTHR43861:SF3">
    <property type="entry name" value="PUTATIVE (AFU_ORTHOLOGUE AFUA_2G14390)-RELATED"/>
    <property type="match status" value="1"/>
</dbReference>
<evidence type="ECO:0000313" key="3">
    <source>
        <dbReference type="EMBL" id="GAB96711.1"/>
    </source>
</evidence>
<dbReference type="Gene3D" id="3.40.50.150">
    <property type="entry name" value="Vaccinia Virus protein VP39"/>
    <property type="match status" value="1"/>
</dbReference>
<dbReference type="Proteomes" id="UP000008366">
    <property type="component" value="Unassembled WGS sequence"/>
</dbReference>
<dbReference type="PANTHER" id="PTHR43861">
    <property type="entry name" value="TRANS-ACONITATE 2-METHYLTRANSFERASE-RELATED"/>
    <property type="match status" value="1"/>
</dbReference>
<dbReference type="CDD" id="cd02440">
    <property type="entry name" value="AdoMet_MTases"/>
    <property type="match status" value="1"/>
</dbReference>
<name>K6WS84_9MICO</name>
<dbReference type="eggNOG" id="COG2226">
    <property type="taxonomic scope" value="Bacteria"/>
</dbReference>
<sequence>MDVTTWDERYSGEDLVWPKSPNKWVVHELEGRVPGRALDLGTGEGRNAIWLAEQGWSVTAVDFSAKALQRARRRATQVGKEHGAPLDITWVQADLFAYEAPAGTYDLVVATYVHLVDYERRELLRNCVRALAAGGIVLIVGHDSTNLAEGVGGPQDASVLFTGADIEADLQDYLGSGALILDRSGRVAREVDADEGVEIAWDVLFRAHRRDASTSGFSFGG</sequence>
<comment type="caution">
    <text evidence="3">The sequence shown here is derived from an EMBL/GenBank/DDBJ whole genome shotgun (WGS) entry which is preliminary data.</text>
</comment>
<dbReference type="STRING" id="1184609.KILIM_045_00420"/>
<reference evidence="3 4" key="1">
    <citation type="submission" date="2012-08" db="EMBL/GenBank/DDBJ databases">
        <title>Whole genome shotgun sequence of Kineosphaera limosa NBRC 100340.</title>
        <authorList>
            <person name="Yoshida I."/>
            <person name="Isaki S."/>
            <person name="Hosoyama A."/>
            <person name="Tsuchikane K."/>
            <person name="Katsumata H."/>
            <person name="Ando Y."/>
            <person name="Ohji S."/>
            <person name="Hamada M."/>
            <person name="Tamura T."/>
            <person name="Yamazoe A."/>
            <person name="Yamazaki S."/>
            <person name="Fujita N."/>
        </authorList>
    </citation>
    <scope>NUCLEOTIDE SEQUENCE [LARGE SCALE GENOMIC DNA]</scope>
    <source>
        <strain evidence="3 4">NBRC 100340</strain>
    </source>
</reference>
<dbReference type="EMBL" id="BAHD01000045">
    <property type="protein sequence ID" value="GAB96711.1"/>
    <property type="molecule type" value="Genomic_DNA"/>
</dbReference>
<proteinExistence type="predicted"/>
<evidence type="ECO:0000313" key="4">
    <source>
        <dbReference type="Proteomes" id="UP000008366"/>
    </source>
</evidence>
<dbReference type="RefSeq" id="WP_006593243.1">
    <property type="nucleotide sequence ID" value="NZ_BAHD01000045.1"/>
</dbReference>
<feature type="domain" description="Methyltransferase" evidence="2">
    <location>
        <begin position="38"/>
        <end position="135"/>
    </location>
</feature>
<keyword evidence="1 3" id="KW-0808">Transferase</keyword>
<dbReference type="GO" id="GO:0032259">
    <property type="term" value="P:methylation"/>
    <property type="evidence" value="ECO:0007669"/>
    <property type="project" value="UniProtKB-KW"/>
</dbReference>
<gene>
    <name evidence="3" type="ORF">KILIM_045_00420</name>
</gene>
<dbReference type="SUPFAM" id="SSF53335">
    <property type="entry name" value="S-adenosyl-L-methionine-dependent methyltransferases"/>
    <property type="match status" value="1"/>
</dbReference>
<organism evidence="3 4">
    <name type="scientific">Kineosphaera limosa NBRC 100340</name>
    <dbReference type="NCBI Taxonomy" id="1184609"/>
    <lineage>
        <taxon>Bacteria</taxon>
        <taxon>Bacillati</taxon>
        <taxon>Actinomycetota</taxon>
        <taxon>Actinomycetes</taxon>
        <taxon>Micrococcales</taxon>
        <taxon>Dermatophilaceae</taxon>
        <taxon>Kineosphaera</taxon>
    </lineage>
</organism>
<dbReference type="OrthoDB" id="9786503at2"/>
<accession>K6WS84</accession>
<keyword evidence="3" id="KW-0489">Methyltransferase</keyword>
<dbReference type="InterPro" id="IPR041698">
    <property type="entry name" value="Methyltransf_25"/>
</dbReference>
<evidence type="ECO:0000259" key="2">
    <source>
        <dbReference type="Pfam" id="PF13649"/>
    </source>
</evidence>
<dbReference type="InterPro" id="IPR029063">
    <property type="entry name" value="SAM-dependent_MTases_sf"/>
</dbReference>
<dbReference type="AlphaFoldDB" id="K6WS84"/>
<keyword evidence="4" id="KW-1185">Reference proteome</keyword>
<protein>
    <submittedName>
        <fullName evidence="3">Putative methyltransferase</fullName>
    </submittedName>
</protein>
<evidence type="ECO:0000256" key="1">
    <source>
        <dbReference type="ARBA" id="ARBA00022679"/>
    </source>
</evidence>